<proteinExistence type="predicted"/>
<name>A0A2S8G3Y9_9BACT</name>
<accession>A0A2S8G3Y9</accession>
<organism evidence="1 2">
    <name type="scientific">Blastopirellula marina</name>
    <dbReference type="NCBI Taxonomy" id="124"/>
    <lineage>
        <taxon>Bacteria</taxon>
        <taxon>Pseudomonadati</taxon>
        <taxon>Planctomycetota</taxon>
        <taxon>Planctomycetia</taxon>
        <taxon>Pirellulales</taxon>
        <taxon>Pirellulaceae</taxon>
        <taxon>Blastopirellula</taxon>
    </lineage>
</organism>
<evidence type="ECO:0000313" key="2">
    <source>
        <dbReference type="Proteomes" id="UP000240009"/>
    </source>
</evidence>
<reference evidence="1 2" key="1">
    <citation type="submission" date="2018-02" db="EMBL/GenBank/DDBJ databases">
        <title>Comparative genomes isolates from brazilian mangrove.</title>
        <authorList>
            <person name="Araujo J.E."/>
            <person name="Taketani R.G."/>
            <person name="Silva M.C.P."/>
            <person name="Loureco M.V."/>
            <person name="Andreote F.D."/>
        </authorList>
    </citation>
    <scope>NUCLEOTIDE SEQUENCE [LARGE SCALE GENOMIC DNA]</scope>
    <source>
        <strain evidence="1 2">HEX-2 MGV</strain>
    </source>
</reference>
<protein>
    <submittedName>
        <fullName evidence="1">Uncharacterized protein</fullName>
    </submittedName>
</protein>
<dbReference type="AlphaFoldDB" id="A0A2S8G3Y9"/>
<gene>
    <name evidence="1" type="ORF">C5Y96_04715</name>
</gene>
<dbReference type="EMBL" id="PUIA01000016">
    <property type="protein sequence ID" value="PQO39169.1"/>
    <property type="molecule type" value="Genomic_DNA"/>
</dbReference>
<evidence type="ECO:0000313" key="1">
    <source>
        <dbReference type="EMBL" id="PQO39169.1"/>
    </source>
</evidence>
<dbReference type="Proteomes" id="UP000240009">
    <property type="component" value="Unassembled WGS sequence"/>
</dbReference>
<dbReference type="RefSeq" id="WP_105350407.1">
    <property type="nucleotide sequence ID" value="NZ_PUIA01000016.1"/>
</dbReference>
<sequence length="112" mass="12190">MWKSLLSAIVVMIAVTLSVELFRSTPSAMAQKHGGLPVSSSLVVHAAKTEDGGQLMIMVDPETRVMAVYHVDGNTGKVSLKSVRNLQWDLLIEEFNGGTPSPREIRTLINQS</sequence>
<dbReference type="OrthoDB" id="275608at2"/>
<comment type="caution">
    <text evidence="1">The sequence shown here is derived from an EMBL/GenBank/DDBJ whole genome shotgun (WGS) entry which is preliminary data.</text>
</comment>